<dbReference type="Proteomes" id="UP001500133">
    <property type="component" value="Unassembled WGS sequence"/>
</dbReference>
<feature type="domain" description="Photolyase/cryptochrome alpha/beta" evidence="7">
    <location>
        <begin position="5"/>
        <end position="139"/>
    </location>
</feature>
<evidence type="ECO:0000256" key="5">
    <source>
        <dbReference type="ARBA" id="ARBA00022991"/>
    </source>
</evidence>
<dbReference type="EMBL" id="BAAAZT010000012">
    <property type="protein sequence ID" value="GAA3894700.1"/>
    <property type="molecule type" value="Genomic_DNA"/>
</dbReference>
<comment type="function">
    <text evidence="6">May have a photoreceptor function.</text>
</comment>
<organism evidence="8 9">
    <name type="scientific">Halomonas cibimaris</name>
    <dbReference type="NCBI Taxonomy" id="657012"/>
    <lineage>
        <taxon>Bacteria</taxon>
        <taxon>Pseudomonadati</taxon>
        <taxon>Pseudomonadota</taxon>
        <taxon>Gammaproteobacteria</taxon>
        <taxon>Oceanospirillales</taxon>
        <taxon>Halomonadaceae</taxon>
        <taxon>Halomonas</taxon>
    </lineage>
</organism>
<dbReference type="RefSeq" id="WP_344701472.1">
    <property type="nucleotide sequence ID" value="NZ_BAAAZT010000012.1"/>
</dbReference>
<dbReference type="Pfam" id="PF00875">
    <property type="entry name" value="DNA_photolyase"/>
    <property type="match status" value="1"/>
</dbReference>
<gene>
    <name evidence="8" type="ORF">GCM10022228_02280</name>
</gene>
<evidence type="ECO:0000256" key="4">
    <source>
        <dbReference type="ARBA" id="ARBA00022827"/>
    </source>
</evidence>
<dbReference type="PANTHER" id="PTHR11455">
    <property type="entry name" value="CRYPTOCHROME"/>
    <property type="match status" value="1"/>
</dbReference>
<evidence type="ECO:0000313" key="9">
    <source>
        <dbReference type="Proteomes" id="UP001500133"/>
    </source>
</evidence>
<evidence type="ECO:0000256" key="2">
    <source>
        <dbReference type="ARBA" id="ARBA00017881"/>
    </source>
</evidence>
<dbReference type="SUPFAM" id="SSF52425">
    <property type="entry name" value="Cryptochrome/photolyase, N-terminal domain"/>
    <property type="match status" value="1"/>
</dbReference>
<dbReference type="InterPro" id="IPR036134">
    <property type="entry name" value="Crypto/Photolyase_FAD-like_sf"/>
</dbReference>
<protein>
    <recommendedName>
        <fullName evidence="2 6">Cryptochrome DASH</fullName>
    </recommendedName>
</protein>
<reference evidence="9" key="1">
    <citation type="journal article" date="2019" name="Int. J. Syst. Evol. Microbiol.">
        <title>The Global Catalogue of Microorganisms (GCM) 10K type strain sequencing project: providing services to taxonomists for standard genome sequencing and annotation.</title>
        <authorList>
            <consortium name="The Broad Institute Genomics Platform"/>
            <consortium name="The Broad Institute Genome Sequencing Center for Infectious Disease"/>
            <person name="Wu L."/>
            <person name="Ma J."/>
        </authorList>
    </citation>
    <scope>NUCLEOTIDE SEQUENCE [LARGE SCALE GENOMIC DNA]</scope>
    <source>
        <strain evidence="9">JCM 16914</strain>
    </source>
</reference>
<dbReference type="InterPro" id="IPR036155">
    <property type="entry name" value="Crypto/Photolyase_N_sf"/>
</dbReference>
<evidence type="ECO:0000313" key="8">
    <source>
        <dbReference type="EMBL" id="GAA3894700.1"/>
    </source>
</evidence>
<comment type="similarity">
    <text evidence="1 6">Belongs to the DNA photolyase class-1 family.</text>
</comment>
<sequence>MSQTVTDIIWLNNDLRVADNPLLRFASPPEAMLVVYVLDGRELDAWHREESGMRLGPARLTFIWQSLMALRGELLRLGSDLLVKIGTPADELAALCNTLRPRRVRVSRQPCCDEAAQIDALRSKLPAGTALEVVAGNTLVDTAALPFALDALPSTFSAFRRRVEKDAEIPPALPAPVTLPPWPDDASRGFPPLARLSRQSAAWQPDPRGQFDYVGGEAAGHKRLEAYLWQTGASPAPSGPAHYKQTRNGLAGPDFSTRLSAWLARGCLSPRQVHQAVKRWEARHGACESSYWITFELWWRDYFHHAAALDGSGLFGRRELPPLSDAFCAWRDGRTGIPFIDAAMVELAATGFLSNRARQNVASYLVKDLGVDWRLGAAWFEHCLVDFDAPSNWGNWRYVGGTGRDPRRDRYFNVLKQAERYDPDGHYVARWLPELAALPAALRHRPWRHAPERFAPPRVTPPA</sequence>
<accession>A0ABP7L5I1</accession>
<keyword evidence="3 6" id="KW-0285">Flavoprotein</keyword>
<dbReference type="Gene3D" id="1.25.40.80">
    <property type="match status" value="1"/>
</dbReference>
<evidence type="ECO:0000256" key="1">
    <source>
        <dbReference type="ARBA" id="ARBA00005862"/>
    </source>
</evidence>
<keyword evidence="4 6" id="KW-0274">FAD</keyword>
<dbReference type="PROSITE" id="PS51645">
    <property type="entry name" value="PHR_CRY_ALPHA_BETA"/>
    <property type="match status" value="1"/>
</dbReference>
<dbReference type="SUPFAM" id="SSF48173">
    <property type="entry name" value="Cryptochrome/photolyase FAD-binding domain"/>
    <property type="match status" value="1"/>
</dbReference>
<comment type="cofactor">
    <cofactor evidence="6">
        <name>FAD</name>
        <dbReference type="ChEBI" id="CHEBI:57692"/>
    </cofactor>
    <text evidence="6">Binds 1 FAD per subunit.</text>
</comment>
<dbReference type="PRINTS" id="PR00147">
    <property type="entry name" value="DNAPHOTLYASE"/>
</dbReference>
<evidence type="ECO:0000259" key="7">
    <source>
        <dbReference type="PROSITE" id="PS51645"/>
    </source>
</evidence>
<dbReference type="Gene3D" id="1.10.579.10">
    <property type="entry name" value="DNA Cyclobutane Dipyrimidine Photolyase, subunit A, domain 3"/>
    <property type="match status" value="1"/>
</dbReference>
<dbReference type="InterPro" id="IPR002081">
    <property type="entry name" value="Cryptochrome/DNA_photolyase_1"/>
</dbReference>
<dbReference type="NCBIfam" id="TIGR02765">
    <property type="entry name" value="crypto_DASH"/>
    <property type="match status" value="1"/>
</dbReference>
<dbReference type="Gene3D" id="3.40.50.620">
    <property type="entry name" value="HUPs"/>
    <property type="match status" value="1"/>
</dbReference>
<name>A0ABP7L5I1_9GAMM</name>
<comment type="cofactor">
    <cofactor evidence="6">
        <name>(6R)-5,10-methylene-5,6,7,8-tetrahydrofolate</name>
        <dbReference type="ChEBI" id="CHEBI:15636"/>
    </cofactor>
    <text evidence="6">Binds 1 5,10-methenyltetrahydrofolate (MTHF) per subunit.</text>
</comment>
<keyword evidence="5 6" id="KW-0157">Chromophore</keyword>
<evidence type="ECO:0000256" key="6">
    <source>
        <dbReference type="RuleBase" id="RU367151"/>
    </source>
</evidence>
<keyword evidence="9" id="KW-1185">Reference proteome</keyword>
<proteinExistence type="inferred from homology"/>
<comment type="caution">
    <text evidence="8">The sequence shown here is derived from an EMBL/GenBank/DDBJ whole genome shotgun (WGS) entry which is preliminary data.</text>
</comment>
<dbReference type="Pfam" id="PF03441">
    <property type="entry name" value="FAD_binding_7"/>
    <property type="match status" value="1"/>
</dbReference>
<dbReference type="InterPro" id="IPR005101">
    <property type="entry name" value="Cryptochr/Photolyase_FAD-bd"/>
</dbReference>
<dbReference type="InterPro" id="IPR014729">
    <property type="entry name" value="Rossmann-like_a/b/a_fold"/>
</dbReference>
<dbReference type="InterPro" id="IPR014133">
    <property type="entry name" value="Cry_DASH"/>
</dbReference>
<evidence type="ECO:0000256" key="3">
    <source>
        <dbReference type="ARBA" id="ARBA00022630"/>
    </source>
</evidence>
<dbReference type="InterPro" id="IPR006050">
    <property type="entry name" value="DNA_photolyase_N"/>
</dbReference>